<dbReference type="EMBL" id="JAUSQM010000001">
    <property type="protein sequence ID" value="MDP9823544.1"/>
    <property type="molecule type" value="Genomic_DNA"/>
</dbReference>
<organism evidence="3 4">
    <name type="scientific">Nocardioides massiliensis</name>
    <dbReference type="NCBI Taxonomy" id="1325935"/>
    <lineage>
        <taxon>Bacteria</taxon>
        <taxon>Bacillati</taxon>
        <taxon>Actinomycetota</taxon>
        <taxon>Actinomycetes</taxon>
        <taxon>Propionibacteriales</taxon>
        <taxon>Nocardioidaceae</taxon>
        <taxon>Nocardioides</taxon>
    </lineage>
</organism>
<feature type="region of interest" description="Disordered" evidence="1">
    <location>
        <begin position="155"/>
        <end position="182"/>
    </location>
</feature>
<name>A0ABT9NTN9_9ACTN</name>
<evidence type="ECO:0000313" key="4">
    <source>
        <dbReference type="Proteomes" id="UP001240447"/>
    </source>
</evidence>
<evidence type="ECO:0000256" key="1">
    <source>
        <dbReference type="SAM" id="MobiDB-lite"/>
    </source>
</evidence>
<proteinExistence type="predicted"/>
<dbReference type="Pfam" id="PF01613">
    <property type="entry name" value="Flavin_Reduct"/>
    <property type="match status" value="1"/>
</dbReference>
<protein>
    <submittedName>
        <fullName evidence="3">Flavin reductase (DIM6/NTAB) family NADH-FMN oxidoreductase RutF</fullName>
    </submittedName>
</protein>
<reference evidence="3 4" key="1">
    <citation type="submission" date="2023-07" db="EMBL/GenBank/DDBJ databases">
        <title>Sequencing the genomes of 1000 actinobacteria strains.</title>
        <authorList>
            <person name="Klenk H.-P."/>
        </authorList>
    </citation>
    <scope>NUCLEOTIDE SEQUENCE [LARGE SCALE GENOMIC DNA]</scope>
    <source>
        <strain evidence="3 4">GD13</strain>
    </source>
</reference>
<dbReference type="Gene3D" id="2.30.110.10">
    <property type="entry name" value="Electron Transport, Fmn-binding Protein, Chain A"/>
    <property type="match status" value="1"/>
</dbReference>
<evidence type="ECO:0000259" key="2">
    <source>
        <dbReference type="Pfam" id="PF01613"/>
    </source>
</evidence>
<dbReference type="SUPFAM" id="SSF50475">
    <property type="entry name" value="FMN-binding split barrel"/>
    <property type="match status" value="1"/>
</dbReference>
<accession>A0ABT9NTN9</accession>
<keyword evidence="4" id="KW-1185">Reference proteome</keyword>
<gene>
    <name evidence="3" type="ORF">J2S59_003353</name>
</gene>
<dbReference type="InterPro" id="IPR002563">
    <property type="entry name" value="Flavin_Rdtase-like_dom"/>
</dbReference>
<comment type="caution">
    <text evidence="3">The sequence shown here is derived from an EMBL/GenBank/DDBJ whole genome shotgun (WGS) entry which is preliminary data.</text>
</comment>
<evidence type="ECO:0000313" key="3">
    <source>
        <dbReference type="EMBL" id="MDP9823544.1"/>
    </source>
</evidence>
<feature type="domain" description="Flavin reductase like" evidence="2">
    <location>
        <begin position="27"/>
        <end position="176"/>
    </location>
</feature>
<sequence length="182" mass="19415">MTIHTTHPFADPSGDRDPARRLRGRLGGVVMLWTHGELAARTAVGLTVSSLMVAGGEPATVLGLVDPDSDLAAELEVGTPYAVSLLEWRHRDLAEVFAGLAPSPGGPFATGTWEQTAAGPVPRGVRDHAVARVSSLREVGWSMLVEADLEEVVVADGEPESADTAPLVHRRGRYQRPPEETR</sequence>
<dbReference type="InterPro" id="IPR012349">
    <property type="entry name" value="Split_barrel_FMN-bd"/>
</dbReference>
<dbReference type="Proteomes" id="UP001240447">
    <property type="component" value="Unassembled WGS sequence"/>
</dbReference>
<dbReference type="RefSeq" id="WP_068124276.1">
    <property type="nucleotide sequence ID" value="NZ_CCXJ01000701.1"/>
</dbReference>